<comment type="cofactor">
    <cofactor evidence="1 10 11">
        <name>pyridoxal 5'-phosphate</name>
        <dbReference type="ChEBI" id="CHEBI:597326"/>
    </cofactor>
</comment>
<keyword evidence="7" id="KW-0093">Biotin biosynthesis</keyword>
<comment type="catalytic activity">
    <reaction evidence="9 11">
        <text>6-carboxyhexanoyl-[ACP] + L-alanine + H(+) = (8S)-8-amino-7-oxononanoate + holo-[ACP] + CO2</text>
        <dbReference type="Rhea" id="RHEA:42288"/>
        <dbReference type="Rhea" id="RHEA-COMP:9685"/>
        <dbReference type="Rhea" id="RHEA-COMP:9955"/>
        <dbReference type="ChEBI" id="CHEBI:15378"/>
        <dbReference type="ChEBI" id="CHEBI:16526"/>
        <dbReference type="ChEBI" id="CHEBI:57972"/>
        <dbReference type="ChEBI" id="CHEBI:64479"/>
        <dbReference type="ChEBI" id="CHEBI:78846"/>
        <dbReference type="ChEBI" id="CHEBI:149468"/>
        <dbReference type="EC" id="2.3.1.47"/>
    </reaction>
</comment>
<dbReference type="PANTHER" id="PTHR13693">
    <property type="entry name" value="CLASS II AMINOTRANSFERASE/8-AMINO-7-OXONONANOATE SYNTHASE"/>
    <property type="match status" value="1"/>
</dbReference>
<proteinExistence type="inferred from homology"/>
<dbReference type="Gene3D" id="3.40.640.10">
    <property type="entry name" value="Type I PLP-dependent aspartate aminotransferase-like (Major domain)"/>
    <property type="match status" value="1"/>
</dbReference>
<dbReference type="InterPro" id="IPR004839">
    <property type="entry name" value="Aminotransferase_I/II_large"/>
</dbReference>
<protein>
    <recommendedName>
        <fullName evidence="11">8-amino-7-ketopelargonate synthase</fullName>
        <ecNumber evidence="11">2.3.1.47</ecNumber>
    </recommendedName>
</protein>
<evidence type="ECO:0000256" key="4">
    <source>
        <dbReference type="ARBA" id="ARBA00010008"/>
    </source>
</evidence>
<keyword evidence="6 11" id="KW-0808">Transferase</keyword>
<dbReference type="InterPro" id="IPR004723">
    <property type="entry name" value="AONS_Archaea/Proteobacteria"/>
</dbReference>
<dbReference type="AlphaFoldDB" id="A0AAV4LGG1"/>
<feature type="modified residue" description="N6-(pyridoxal phosphate)lysine" evidence="10">
    <location>
        <position position="236"/>
    </location>
</feature>
<evidence type="ECO:0000256" key="9">
    <source>
        <dbReference type="ARBA" id="ARBA00047715"/>
    </source>
</evidence>
<dbReference type="CDD" id="cd06454">
    <property type="entry name" value="KBL_like"/>
    <property type="match status" value="1"/>
</dbReference>
<keyword evidence="8 10" id="KW-0663">Pyridoxal phosphate</keyword>
<evidence type="ECO:0000256" key="8">
    <source>
        <dbReference type="ARBA" id="ARBA00022898"/>
    </source>
</evidence>
<dbReference type="InterPro" id="IPR015421">
    <property type="entry name" value="PyrdxlP-dep_Trfase_major"/>
</dbReference>
<accession>A0AAV4LGG1</accession>
<comment type="function">
    <text evidence="2 11">Catalyzes the decarboxylative condensation of pimeloyl-[acyl-carrier protein] and L-alanine to produce 8-amino-7-oxononanoate (AON), [acyl-carrier protein], and carbon dioxide.</text>
</comment>
<dbReference type="PROSITE" id="PS00599">
    <property type="entry name" value="AA_TRANSFER_CLASS_2"/>
    <property type="match status" value="1"/>
</dbReference>
<reference evidence="13" key="1">
    <citation type="journal article" date="2023" name="Int. J. Syst. Evol. Microbiol.">
        <title>Collibacillus ludicampi gen. nov., sp. nov., a new soil bacterium of the family Alicyclobacillaceae.</title>
        <authorList>
            <person name="Jojima T."/>
            <person name="Ioku Y."/>
            <person name="Fukuta Y."/>
            <person name="Shirasaka N."/>
            <person name="Matsumura Y."/>
            <person name="Mori M."/>
        </authorList>
    </citation>
    <scope>NUCLEOTIDE SEQUENCE</scope>
    <source>
        <strain evidence="13">TP075</strain>
    </source>
</reference>
<dbReference type="RefSeq" id="WP_282199923.1">
    <property type="nucleotide sequence ID" value="NZ_BOQE01000001.1"/>
</dbReference>
<evidence type="ECO:0000256" key="7">
    <source>
        <dbReference type="ARBA" id="ARBA00022756"/>
    </source>
</evidence>
<dbReference type="NCBIfam" id="TIGR00858">
    <property type="entry name" value="bioF"/>
    <property type="match status" value="1"/>
</dbReference>
<evidence type="ECO:0000256" key="11">
    <source>
        <dbReference type="RuleBase" id="RU003693"/>
    </source>
</evidence>
<sequence length="389" mass="42920">MERLRHELESIRNKGLYRRLRRMESAASTRVIVDGREMLMCASNNYLGLADDHRLIEAAIEAIRKYGTGSSGSRLTTGNTALHEQLEERIARFKGTEAAIVFNTGYMANVAAMTALATAGDVIFSDEWNHASLIDGCRLSKADVVIYRHADLKDLEEKLMRYRSGKRNLIVTDGVFSMDGDIANLPGIVELAERYGAWVMVDDAHATGVLGRRGAGTVEHFDLHGRVHIQMGTLSKAVGAEGGYIAGTHELIEYLRNCARPFIFSTALSPGVIGTALTAIDLIENEPERRARLSLISKRVREELIEMGFRVMSGETPILPILIGEAERAVEFSHHLEEQGVFAPAIRPPSVPQGTSRIRLTLMATHTDEDVRDILGAFARIGQKMGVIR</sequence>
<dbReference type="FunFam" id="3.40.640.10:FF:000006">
    <property type="entry name" value="5-aminolevulinate synthase, mitochondrial"/>
    <property type="match status" value="1"/>
</dbReference>
<dbReference type="EMBL" id="BOQE01000001">
    <property type="protein sequence ID" value="GIM46875.1"/>
    <property type="molecule type" value="Genomic_DNA"/>
</dbReference>
<dbReference type="InterPro" id="IPR015422">
    <property type="entry name" value="PyrdxlP-dep_Trfase_small"/>
</dbReference>
<dbReference type="GO" id="GO:0008710">
    <property type="term" value="F:8-amino-7-oxononanoate synthase activity"/>
    <property type="evidence" value="ECO:0007669"/>
    <property type="project" value="UniProtKB-UniRule"/>
</dbReference>
<name>A0AAV4LGG1_9BACL</name>
<dbReference type="Gene3D" id="3.90.1150.10">
    <property type="entry name" value="Aspartate Aminotransferase, domain 1"/>
    <property type="match status" value="1"/>
</dbReference>
<comment type="pathway">
    <text evidence="3 11">Cofactor biosynthesis; biotin biosynthesis.</text>
</comment>
<comment type="similarity">
    <text evidence="4 11">Belongs to the class-II pyridoxal-phosphate-dependent aminotransferase family. BioF subfamily.</text>
</comment>
<evidence type="ECO:0000313" key="13">
    <source>
        <dbReference type="EMBL" id="GIM46875.1"/>
    </source>
</evidence>
<comment type="caution">
    <text evidence="13">The sequence shown here is derived from an EMBL/GenBank/DDBJ whole genome shotgun (WGS) entry which is preliminary data.</text>
</comment>
<dbReference type="GO" id="GO:0030170">
    <property type="term" value="F:pyridoxal phosphate binding"/>
    <property type="evidence" value="ECO:0007669"/>
    <property type="project" value="InterPro"/>
</dbReference>
<keyword evidence="14" id="KW-1185">Reference proteome</keyword>
<dbReference type="InterPro" id="IPR015424">
    <property type="entry name" value="PyrdxlP-dep_Trfase"/>
</dbReference>
<evidence type="ECO:0000256" key="1">
    <source>
        <dbReference type="ARBA" id="ARBA00001933"/>
    </source>
</evidence>
<evidence type="ECO:0000256" key="2">
    <source>
        <dbReference type="ARBA" id="ARBA00002513"/>
    </source>
</evidence>
<evidence type="ECO:0000259" key="12">
    <source>
        <dbReference type="Pfam" id="PF00155"/>
    </source>
</evidence>
<comment type="subunit">
    <text evidence="5 11">Homodimer.</text>
</comment>
<dbReference type="GO" id="GO:0009102">
    <property type="term" value="P:biotin biosynthetic process"/>
    <property type="evidence" value="ECO:0007669"/>
    <property type="project" value="UniProtKB-UniRule"/>
</dbReference>
<dbReference type="EC" id="2.3.1.47" evidence="11"/>
<evidence type="ECO:0000256" key="3">
    <source>
        <dbReference type="ARBA" id="ARBA00004746"/>
    </source>
</evidence>
<evidence type="ECO:0000256" key="5">
    <source>
        <dbReference type="ARBA" id="ARBA00011738"/>
    </source>
</evidence>
<dbReference type="NCBIfam" id="NF005394">
    <property type="entry name" value="PRK06939.1"/>
    <property type="match status" value="1"/>
</dbReference>
<dbReference type="Pfam" id="PF00155">
    <property type="entry name" value="Aminotran_1_2"/>
    <property type="match status" value="1"/>
</dbReference>
<dbReference type="SUPFAM" id="SSF53383">
    <property type="entry name" value="PLP-dependent transferases"/>
    <property type="match status" value="1"/>
</dbReference>
<gene>
    <name evidence="13" type="primary">bioF_1</name>
    <name evidence="13" type="ORF">DNHGIG_24240</name>
</gene>
<organism evidence="13 14">
    <name type="scientific">Collibacillus ludicampi</name>
    <dbReference type="NCBI Taxonomy" id="2771369"/>
    <lineage>
        <taxon>Bacteria</taxon>
        <taxon>Bacillati</taxon>
        <taxon>Bacillota</taxon>
        <taxon>Bacilli</taxon>
        <taxon>Bacillales</taxon>
        <taxon>Alicyclobacillaceae</taxon>
        <taxon>Collibacillus</taxon>
    </lineage>
</organism>
<dbReference type="InterPro" id="IPR050087">
    <property type="entry name" value="AON_synthase_class-II"/>
</dbReference>
<evidence type="ECO:0000256" key="6">
    <source>
        <dbReference type="ARBA" id="ARBA00022679"/>
    </source>
</evidence>
<dbReference type="InterPro" id="IPR001917">
    <property type="entry name" value="Aminotrans_II_pyridoxalP_BS"/>
</dbReference>
<feature type="domain" description="Aminotransferase class I/classII large" evidence="12">
    <location>
        <begin position="42"/>
        <end position="377"/>
    </location>
</feature>
<dbReference type="Proteomes" id="UP001057291">
    <property type="component" value="Unassembled WGS sequence"/>
</dbReference>
<evidence type="ECO:0000256" key="10">
    <source>
        <dbReference type="PIRSR" id="PIRSR604723-51"/>
    </source>
</evidence>
<evidence type="ECO:0000313" key="14">
    <source>
        <dbReference type="Proteomes" id="UP001057291"/>
    </source>
</evidence>
<dbReference type="PANTHER" id="PTHR13693:SF100">
    <property type="entry name" value="8-AMINO-7-OXONONANOATE SYNTHASE"/>
    <property type="match status" value="1"/>
</dbReference>